<evidence type="ECO:0000256" key="1">
    <source>
        <dbReference type="ARBA" id="ARBA00006820"/>
    </source>
</evidence>
<dbReference type="GO" id="GO:0036064">
    <property type="term" value="C:ciliary basal body"/>
    <property type="evidence" value="ECO:0007669"/>
    <property type="project" value="TreeGrafter"/>
</dbReference>
<evidence type="ECO:0000256" key="2">
    <source>
        <dbReference type="ARBA" id="ARBA00022598"/>
    </source>
</evidence>
<evidence type="ECO:0000256" key="5">
    <source>
        <dbReference type="ARBA" id="ARBA00041448"/>
    </source>
</evidence>
<comment type="caution">
    <text evidence="7">The sequence shown here is derived from an EMBL/GenBank/DDBJ whole genome shotgun (WGS) entry which is preliminary data.</text>
</comment>
<evidence type="ECO:0000256" key="4">
    <source>
        <dbReference type="ARBA" id="ARBA00022840"/>
    </source>
</evidence>
<dbReference type="PANTHER" id="PTHR12241">
    <property type="entry name" value="TUBULIN POLYGLUTAMYLASE"/>
    <property type="match status" value="1"/>
</dbReference>
<organism evidence="7 8">
    <name type="scientific">Ditylenchus destructor</name>
    <dbReference type="NCBI Taxonomy" id="166010"/>
    <lineage>
        <taxon>Eukaryota</taxon>
        <taxon>Metazoa</taxon>
        <taxon>Ecdysozoa</taxon>
        <taxon>Nematoda</taxon>
        <taxon>Chromadorea</taxon>
        <taxon>Rhabditida</taxon>
        <taxon>Tylenchina</taxon>
        <taxon>Tylenchomorpha</taxon>
        <taxon>Sphaerularioidea</taxon>
        <taxon>Anguinidae</taxon>
        <taxon>Anguininae</taxon>
        <taxon>Ditylenchus</taxon>
    </lineage>
</organism>
<keyword evidence="8" id="KW-1185">Reference proteome</keyword>
<keyword evidence="4" id="KW-0067">ATP-binding</keyword>
<evidence type="ECO:0000256" key="6">
    <source>
        <dbReference type="ARBA" id="ARBA00049274"/>
    </source>
</evidence>
<dbReference type="GO" id="GO:0005524">
    <property type="term" value="F:ATP binding"/>
    <property type="evidence" value="ECO:0007669"/>
    <property type="project" value="UniProtKB-KW"/>
</dbReference>
<comment type="similarity">
    <text evidence="1">Belongs to the tubulin--tyrosine ligase family.</text>
</comment>
<dbReference type="GO" id="GO:0070740">
    <property type="term" value="F:tubulin-glutamic acid ligase activity"/>
    <property type="evidence" value="ECO:0007669"/>
    <property type="project" value="TreeGrafter"/>
</dbReference>
<dbReference type="PANTHER" id="PTHR12241:SF145">
    <property type="entry name" value="TUBULIN POLYGLUTAMYLASE TTLL5"/>
    <property type="match status" value="1"/>
</dbReference>
<name>A0AAD4NDK6_9BILA</name>
<dbReference type="GO" id="GO:0000226">
    <property type="term" value="P:microtubule cytoskeleton organization"/>
    <property type="evidence" value="ECO:0007669"/>
    <property type="project" value="TreeGrafter"/>
</dbReference>
<accession>A0AAD4NDK6</accession>
<dbReference type="Proteomes" id="UP001201812">
    <property type="component" value="Unassembled WGS sequence"/>
</dbReference>
<dbReference type="EMBL" id="JAKKPZ010000005">
    <property type="protein sequence ID" value="KAI1720571.1"/>
    <property type="molecule type" value="Genomic_DNA"/>
</dbReference>
<protein>
    <recommendedName>
        <fullName evidence="5">Tubulin--tyrosine ligase-like protein 5</fullName>
    </recommendedName>
</protein>
<reference evidence="7" key="1">
    <citation type="submission" date="2022-01" db="EMBL/GenBank/DDBJ databases">
        <title>Genome Sequence Resource for Two Populations of Ditylenchus destructor, the Migratory Endoparasitic Phytonematode.</title>
        <authorList>
            <person name="Zhang H."/>
            <person name="Lin R."/>
            <person name="Xie B."/>
        </authorList>
    </citation>
    <scope>NUCLEOTIDE SEQUENCE</scope>
    <source>
        <strain evidence="7">BazhouSP</strain>
    </source>
</reference>
<comment type="catalytic activity">
    <reaction evidence="6">
        <text>L-glutamyl-[protein] + L-glutamate + ATP = gamma-L-glutamyl-L-glutamyl-[protein] + ADP + phosphate + H(+)</text>
        <dbReference type="Rhea" id="RHEA:60144"/>
        <dbReference type="Rhea" id="RHEA-COMP:10208"/>
        <dbReference type="Rhea" id="RHEA-COMP:15517"/>
        <dbReference type="ChEBI" id="CHEBI:15378"/>
        <dbReference type="ChEBI" id="CHEBI:29973"/>
        <dbReference type="ChEBI" id="CHEBI:29985"/>
        <dbReference type="ChEBI" id="CHEBI:30616"/>
        <dbReference type="ChEBI" id="CHEBI:43474"/>
        <dbReference type="ChEBI" id="CHEBI:143622"/>
        <dbReference type="ChEBI" id="CHEBI:456216"/>
    </reaction>
    <physiologicalReaction direction="left-to-right" evidence="6">
        <dbReference type="Rhea" id="RHEA:60145"/>
    </physiologicalReaction>
</comment>
<evidence type="ECO:0000256" key="3">
    <source>
        <dbReference type="ARBA" id="ARBA00022741"/>
    </source>
</evidence>
<evidence type="ECO:0000313" key="7">
    <source>
        <dbReference type="EMBL" id="KAI1720571.1"/>
    </source>
</evidence>
<proteinExistence type="inferred from homology"/>
<dbReference type="InterPro" id="IPR004344">
    <property type="entry name" value="TTL/TTLL_fam"/>
</dbReference>
<dbReference type="SUPFAM" id="SSF56059">
    <property type="entry name" value="Glutathione synthetase ATP-binding domain-like"/>
    <property type="match status" value="1"/>
</dbReference>
<evidence type="ECO:0000313" key="8">
    <source>
        <dbReference type="Proteomes" id="UP001201812"/>
    </source>
</evidence>
<dbReference type="AlphaFoldDB" id="A0AAD4NDK6"/>
<keyword evidence="3" id="KW-0547">Nucleotide-binding</keyword>
<dbReference type="PROSITE" id="PS51221">
    <property type="entry name" value="TTL"/>
    <property type="match status" value="1"/>
</dbReference>
<dbReference type="GO" id="GO:0019098">
    <property type="term" value="P:reproductive behavior"/>
    <property type="evidence" value="ECO:0007669"/>
    <property type="project" value="UniProtKB-ARBA"/>
</dbReference>
<keyword evidence="2 7" id="KW-0436">Ligase</keyword>
<dbReference type="Pfam" id="PF03133">
    <property type="entry name" value="TTL"/>
    <property type="match status" value="1"/>
</dbReference>
<dbReference type="GO" id="GO:0015631">
    <property type="term" value="F:tubulin binding"/>
    <property type="evidence" value="ECO:0007669"/>
    <property type="project" value="TreeGrafter"/>
</dbReference>
<dbReference type="Gene3D" id="3.30.470.20">
    <property type="entry name" value="ATP-grasp fold, B domain"/>
    <property type="match status" value="1"/>
</dbReference>
<gene>
    <name evidence="7" type="ORF">DdX_04809</name>
</gene>
<sequence>MVEDTDTATDCSPELMQIIEKPAPYIFFTPLALKYIHKRTHESVRARYTAMGERYNMSFKMLKSDSKLVKTLLYSYGFIQCSSKNPSCNLFWTNTHVAPHTLRAMKSWQRMNHFPRSYMITKKDMLYESIDRATVQYGEWFDFIPEFFCTPLTESKRAQLMEQLNQTQTPFIVKPACSSRGIGISFIQTPDEVDKLDNNSKLLISRYIDRPYLINGLKCDLRIYVLVTSFYPLIAYIYSDGLARFAVHQYDESNRRNYADVNAHLTNYSLNKNSEDFIKNKDCASENVGHKWTLGALLRLLEQQGHDVELLMIRIEDIVIKTLLSIQGSVAASCRKLNLHPKCCFELFGFDILLDEDLKPWLLEVNLSPSLACDAPLDSVMKTNLLCDTLNIAEITLVRQENTLNIATNDDNESIETDDSPTSLTSDLDARIGLDDGQQKPISPVMSAYASSILGSILPIKRRIVVGRMNKLKKAQLNHKPTLSAENMNSQYLSRAKCHFNKLESESQRKGHFIRVFPRQMTWDMYSMVLEDVGQEKWDEDLHRRMMEGKEKPYVTMHDIRTAHAQLINASNFPKRKDLDPVVKDVILKEAFANAVRYKKRMYSADIKPYPAVLPRVRSPARRRTRSQVIAEELRRAKQVALQEEQIPKDKLHTDEPIPPEISTSDISKLYKANSDFIALTEINMNINDVPPLL</sequence>